<feature type="region of interest" description="Disordered" evidence="1">
    <location>
        <begin position="1"/>
        <end position="37"/>
    </location>
</feature>
<feature type="compositionally biased region" description="Basic and acidic residues" evidence="1">
    <location>
        <begin position="1"/>
        <end position="13"/>
    </location>
</feature>
<proteinExistence type="predicted"/>
<dbReference type="Proteomes" id="UP000299102">
    <property type="component" value="Unassembled WGS sequence"/>
</dbReference>
<name>A0A4C1Z6M1_EUMVA</name>
<evidence type="ECO:0000313" key="2">
    <source>
        <dbReference type="EMBL" id="GBP84246.1"/>
    </source>
</evidence>
<keyword evidence="3" id="KW-1185">Reference proteome</keyword>
<evidence type="ECO:0000313" key="3">
    <source>
        <dbReference type="Proteomes" id="UP000299102"/>
    </source>
</evidence>
<protein>
    <submittedName>
        <fullName evidence="2">Uncharacterized protein</fullName>
    </submittedName>
</protein>
<sequence>MHVSHLDHGDCPKATKSLSANKERPIEKANSSLEECDHVKPSVPDAVIILLAMVVSNPRLPTDHRGEPKPLNLD</sequence>
<evidence type="ECO:0000256" key="1">
    <source>
        <dbReference type="SAM" id="MobiDB-lite"/>
    </source>
</evidence>
<reference evidence="2 3" key="1">
    <citation type="journal article" date="2019" name="Commun. Biol.">
        <title>The bagworm genome reveals a unique fibroin gene that provides high tensile strength.</title>
        <authorList>
            <person name="Kono N."/>
            <person name="Nakamura H."/>
            <person name="Ohtoshi R."/>
            <person name="Tomita M."/>
            <person name="Numata K."/>
            <person name="Arakawa K."/>
        </authorList>
    </citation>
    <scope>NUCLEOTIDE SEQUENCE [LARGE SCALE GENOMIC DNA]</scope>
</reference>
<dbReference type="AlphaFoldDB" id="A0A4C1Z6M1"/>
<gene>
    <name evidence="2" type="ORF">EVAR_103434_1</name>
</gene>
<accession>A0A4C1Z6M1</accession>
<dbReference type="EMBL" id="BGZK01001667">
    <property type="protein sequence ID" value="GBP84246.1"/>
    <property type="molecule type" value="Genomic_DNA"/>
</dbReference>
<organism evidence="2 3">
    <name type="scientific">Eumeta variegata</name>
    <name type="common">Bagworm moth</name>
    <name type="synonym">Eumeta japonica</name>
    <dbReference type="NCBI Taxonomy" id="151549"/>
    <lineage>
        <taxon>Eukaryota</taxon>
        <taxon>Metazoa</taxon>
        <taxon>Ecdysozoa</taxon>
        <taxon>Arthropoda</taxon>
        <taxon>Hexapoda</taxon>
        <taxon>Insecta</taxon>
        <taxon>Pterygota</taxon>
        <taxon>Neoptera</taxon>
        <taxon>Endopterygota</taxon>
        <taxon>Lepidoptera</taxon>
        <taxon>Glossata</taxon>
        <taxon>Ditrysia</taxon>
        <taxon>Tineoidea</taxon>
        <taxon>Psychidae</taxon>
        <taxon>Oiketicinae</taxon>
        <taxon>Eumeta</taxon>
    </lineage>
</organism>
<comment type="caution">
    <text evidence="2">The sequence shown here is derived from an EMBL/GenBank/DDBJ whole genome shotgun (WGS) entry which is preliminary data.</text>
</comment>